<dbReference type="RefSeq" id="WP_095133511.1">
    <property type="nucleotide sequence ID" value="NZ_NIBG01000007.1"/>
</dbReference>
<dbReference type="Proteomes" id="UP000216024">
    <property type="component" value="Unassembled WGS sequence"/>
</dbReference>
<accession>A0A267ML87</accession>
<sequence length="67" mass="7826">MDRDYVIYAQNDISSPMSREEAIAKVKEYAHKGVDAYIMSREEGERVKFSNEFNTPEWTNEGGYKKD</sequence>
<organism evidence="1 2">
    <name type="scientific">Anaeromicrobium sediminis</name>
    <dbReference type="NCBI Taxonomy" id="1478221"/>
    <lineage>
        <taxon>Bacteria</taxon>
        <taxon>Bacillati</taxon>
        <taxon>Bacillota</taxon>
        <taxon>Clostridia</taxon>
        <taxon>Peptostreptococcales</taxon>
        <taxon>Thermotaleaceae</taxon>
        <taxon>Anaeromicrobium</taxon>
    </lineage>
</organism>
<comment type="caution">
    <text evidence="1">The sequence shown here is derived from an EMBL/GenBank/DDBJ whole genome shotgun (WGS) entry which is preliminary data.</text>
</comment>
<dbReference type="EMBL" id="NIBG01000007">
    <property type="protein sequence ID" value="PAB59540.1"/>
    <property type="molecule type" value="Genomic_DNA"/>
</dbReference>
<proteinExistence type="predicted"/>
<gene>
    <name evidence="1" type="ORF">CCE28_10020</name>
</gene>
<evidence type="ECO:0000313" key="1">
    <source>
        <dbReference type="EMBL" id="PAB59540.1"/>
    </source>
</evidence>
<evidence type="ECO:0000313" key="2">
    <source>
        <dbReference type="Proteomes" id="UP000216024"/>
    </source>
</evidence>
<keyword evidence="2" id="KW-1185">Reference proteome</keyword>
<dbReference type="AlphaFoldDB" id="A0A267ML87"/>
<dbReference type="OrthoDB" id="1707761at2"/>
<protein>
    <submittedName>
        <fullName evidence="1">Uncharacterized protein</fullName>
    </submittedName>
</protein>
<name>A0A267ML87_9FIRM</name>
<reference evidence="1 2" key="1">
    <citation type="submission" date="2017-06" db="EMBL/GenBank/DDBJ databases">
        <title>Draft genome sequence of anaerobic fermentative bacterium Anaeromicrobium sediminis DY2726D isolated from West Pacific Ocean sediments.</title>
        <authorList>
            <person name="Zeng X."/>
        </authorList>
    </citation>
    <scope>NUCLEOTIDE SEQUENCE [LARGE SCALE GENOMIC DNA]</scope>
    <source>
        <strain evidence="1 2">DY2726D</strain>
    </source>
</reference>